<gene>
    <name evidence="2" type="ORF">HaLaN_30261</name>
</gene>
<evidence type="ECO:0000313" key="3">
    <source>
        <dbReference type="Proteomes" id="UP000485058"/>
    </source>
</evidence>
<dbReference type="AlphaFoldDB" id="A0A6A0AEW0"/>
<dbReference type="GO" id="GO:0004672">
    <property type="term" value="F:protein kinase activity"/>
    <property type="evidence" value="ECO:0007669"/>
    <property type="project" value="InterPro"/>
</dbReference>
<dbReference type="EMBL" id="BLLF01005488">
    <property type="protein sequence ID" value="GFH31256.1"/>
    <property type="molecule type" value="Genomic_DNA"/>
</dbReference>
<dbReference type="InterPro" id="IPR011009">
    <property type="entry name" value="Kinase-like_dom_sf"/>
</dbReference>
<sequence>MVYSGYLQQLHVAVKKPITKMNPEGIRHFKKECKVLSNTSHPNIIPLIGTCPEE</sequence>
<accession>A0A6A0AEW0</accession>
<name>A0A6A0AEW0_HAELA</name>
<dbReference type="SUPFAM" id="SSF56112">
    <property type="entry name" value="Protein kinase-like (PK-like)"/>
    <property type="match status" value="1"/>
</dbReference>
<dbReference type="Proteomes" id="UP000485058">
    <property type="component" value="Unassembled WGS sequence"/>
</dbReference>
<proteinExistence type="predicted"/>
<keyword evidence="3" id="KW-1185">Reference proteome</keyword>
<dbReference type="Pfam" id="PF07714">
    <property type="entry name" value="PK_Tyr_Ser-Thr"/>
    <property type="match status" value="1"/>
</dbReference>
<protein>
    <submittedName>
        <fullName evidence="2">U-box domain-containing protein 33-like</fullName>
    </submittedName>
</protein>
<reference evidence="2 3" key="1">
    <citation type="submission" date="2020-02" db="EMBL/GenBank/DDBJ databases">
        <title>Draft genome sequence of Haematococcus lacustris strain NIES-144.</title>
        <authorList>
            <person name="Morimoto D."/>
            <person name="Nakagawa S."/>
            <person name="Yoshida T."/>
            <person name="Sawayama S."/>
        </authorList>
    </citation>
    <scope>NUCLEOTIDE SEQUENCE [LARGE SCALE GENOMIC DNA]</scope>
    <source>
        <strain evidence="2 3">NIES-144</strain>
    </source>
</reference>
<evidence type="ECO:0000313" key="2">
    <source>
        <dbReference type="EMBL" id="GFH31256.1"/>
    </source>
</evidence>
<evidence type="ECO:0000259" key="1">
    <source>
        <dbReference type="Pfam" id="PF07714"/>
    </source>
</evidence>
<comment type="caution">
    <text evidence="2">The sequence shown here is derived from an EMBL/GenBank/DDBJ whole genome shotgun (WGS) entry which is preliminary data.</text>
</comment>
<dbReference type="InterPro" id="IPR001245">
    <property type="entry name" value="Ser-Thr/Tyr_kinase_cat_dom"/>
</dbReference>
<dbReference type="Gene3D" id="3.30.200.20">
    <property type="entry name" value="Phosphorylase Kinase, domain 1"/>
    <property type="match status" value="1"/>
</dbReference>
<feature type="non-terminal residue" evidence="2">
    <location>
        <position position="54"/>
    </location>
</feature>
<feature type="domain" description="Serine-threonine/tyrosine-protein kinase catalytic" evidence="1">
    <location>
        <begin position="2"/>
        <end position="52"/>
    </location>
</feature>
<organism evidence="2 3">
    <name type="scientific">Haematococcus lacustris</name>
    <name type="common">Green alga</name>
    <name type="synonym">Haematococcus pluvialis</name>
    <dbReference type="NCBI Taxonomy" id="44745"/>
    <lineage>
        <taxon>Eukaryota</taxon>
        <taxon>Viridiplantae</taxon>
        <taxon>Chlorophyta</taxon>
        <taxon>core chlorophytes</taxon>
        <taxon>Chlorophyceae</taxon>
        <taxon>CS clade</taxon>
        <taxon>Chlamydomonadales</taxon>
        <taxon>Haematococcaceae</taxon>
        <taxon>Haematococcus</taxon>
    </lineage>
</organism>